<dbReference type="Pfam" id="PF00072">
    <property type="entry name" value="Response_reg"/>
    <property type="match status" value="1"/>
</dbReference>
<dbReference type="PROSITE" id="PS50110">
    <property type="entry name" value="RESPONSE_REGULATORY"/>
    <property type="match status" value="1"/>
</dbReference>
<accession>A0ABW3HQX0</accession>
<feature type="coiled-coil region" evidence="5">
    <location>
        <begin position="113"/>
        <end position="143"/>
    </location>
</feature>
<evidence type="ECO:0000256" key="1">
    <source>
        <dbReference type="ARBA" id="ARBA00023015"/>
    </source>
</evidence>
<dbReference type="PRINTS" id="PR00032">
    <property type="entry name" value="HTHARAC"/>
</dbReference>
<dbReference type="PANTHER" id="PTHR43280">
    <property type="entry name" value="ARAC-FAMILY TRANSCRIPTIONAL REGULATOR"/>
    <property type="match status" value="1"/>
</dbReference>
<protein>
    <submittedName>
        <fullName evidence="8">Response regulator</fullName>
    </submittedName>
</protein>
<dbReference type="Gene3D" id="1.10.10.60">
    <property type="entry name" value="Homeodomain-like"/>
    <property type="match status" value="2"/>
</dbReference>
<feature type="modified residue" description="4-aspartylphosphate" evidence="4">
    <location>
        <position position="55"/>
    </location>
</feature>
<dbReference type="SUPFAM" id="SSF52172">
    <property type="entry name" value="CheY-like"/>
    <property type="match status" value="1"/>
</dbReference>
<evidence type="ECO:0000259" key="7">
    <source>
        <dbReference type="PROSITE" id="PS50110"/>
    </source>
</evidence>
<gene>
    <name evidence="8" type="ORF">ACFQ2I_10930</name>
</gene>
<dbReference type="PANTHER" id="PTHR43280:SF28">
    <property type="entry name" value="HTH-TYPE TRANSCRIPTIONAL ACTIVATOR RHAS"/>
    <property type="match status" value="1"/>
</dbReference>
<dbReference type="Gene3D" id="3.40.50.2300">
    <property type="match status" value="1"/>
</dbReference>
<dbReference type="RefSeq" id="WP_377564196.1">
    <property type="nucleotide sequence ID" value="NZ_JBHTJZ010000011.1"/>
</dbReference>
<keyword evidence="4" id="KW-0597">Phosphoprotein</keyword>
<dbReference type="SMART" id="SM00448">
    <property type="entry name" value="REC"/>
    <property type="match status" value="1"/>
</dbReference>
<organism evidence="8 9">
    <name type="scientific">Paenibacillus chungangensis</name>
    <dbReference type="NCBI Taxonomy" id="696535"/>
    <lineage>
        <taxon>Bacteria</taxon>
        <taxon>Bacillati</taxon>
        <taxon>Bacillota</taxon>
        <taxon>Bacilli</taxon>
        <taxon>Bacillales</taxon>
        <taxon>Paenibacillaceae</taxon>
        <taxon>Paenibacillus</taxon>
    </lineage>
</organism>
<evidence type="ECO:0000256" key="3">
    <source>
        <dbReference type="ARBA" id="ARBA00023163"/>
    </source>
</evidence>
<dbReference type="InterPro" id="IPR011006">
    <property type="entry name" value="CheY-like_superfamily"/>
</dbReference>
<dbReference type="EMBL" id="JBHTJZ010000011">
    <property type="protein sequence ID" value="MFD0959906.1"/>
    <property type="molecule type" value="Genomic_DNA"/>
</dbReference>
<keyword evidence="1" id="KW-0805">Transcription regulation</keyword>
<keyword evidence="3" id="KW-0804">Transcription</keyword>
<evidence type="ECO:0000256" key="5">
    <source>
        <dbReference type="SAM" id="Coils"/>
    </source>
</evidence>
<dbReference type="PROSITE" id="PS01124">
    <property type="entry name" value="HTH_ARAC_FAMILY_2"/>
    <property type="match status" value="1"/>
</dbReference>
<evidence type="ECO:0000313" key="9">
    <source>
        <dbReference type="Proteomes" id="UP001596989"/>
    </source>
</evidence>
<dbReference type="Pfam" id="PF12833">
    <property type="entry name" value="HTH_18"/>
    <property type="match status" value="1"/>
</dbReference>
<dbReference type="CDD" id="cd17536">
    <property type="entry name" value="REC_YesN-like"/>
    <property type="match status" value="1"/>
</dbReference>
<keyword evidence="2" id="KW-0238">DNA-binding</keyword>
<dbReference type="InterPro" id="IPR009057">
    <property type="entry name" value="Homeodomain-like_sf"/>
</dbReference>
<reference evidence="9" key="1">
    <citation type="journal article" date="2019" name="Int. J. Syst. Evol. Microbiol.">
        <title>The Global Catalogue of Microorganisms (GCM) 10K type strain sequencing project: providing services to taxonomists for standard genome sequencing and annotation.</title>
        <authorList>
            <consortium name="The Broad Institute Genomics Platform"/>
            <consortium name="The Broad Institute Genome Sequencing Center for Infectious Disease"/>
            <person name="Wu L."/>
            <person name="Ma J."/>
        </authorList>
    </citation>
    <scope>NUCLEOTIDE SEQUENCE [LARGE SCALE GENOMIC DNA]</scope>
    <source>
        <strain evidence="9">CCUG 59129</strain>
    </source>
</reference>
<name>A0ABW3HQX0_9BACL</name>
<dbReference type="InterPro" id="IPR018060">
    <property type="entry name" value="HTH_AraC"/>
</dbReference>
<sequence>MYRLLIVDDEPAIVEGLAQLFEEYDKLELDVWQASSAQEAIEVAKKMKLDIVLSDIRMPEKNGFQLIDELVVYWPTCKIIFLTGYSDFDYAYSAFQKNVENYLLKDEDDQVLLEAVEAVIRKLDEEKRNLHMLEKAMDTLETYQPYVRKQCFEGILAGEPSEGLASTALLDQETMDINMNAPVLLLLGHIRNWPRGMAYAKKLDIHISIQNMFRSQLSGLLSVEEIIYERSHLVWFIQPSAASSGRMMNEASGTDWRAIAEYLKGMLEFVQNTCQEKWDVEVTFYLSRGAIDWQEAHDEYEFIKSFMEMRNWIAPDMTIIDLSVAANPSLFNPTMKRLTDSEHYERLLHRLELAFRDSEEDDVQRLCSRLFQFIRQDMTSSYADGMRKYLHVRLLYMSRAIELELSLKESDDIGLSHLFRTDMPEDWREEERYYIALGRLICTQAQHQQGNHTHESIEKVHRFIDDNLGNDLSLIRLADVVYMNPSYFSRFYKQKTGRNVMNYIHEAKLKAAQSMLKDASMRVQAISSLLGFTSPSYFSIFFKKMTGMTPQEFRERMDETAMK</sequence>
<dbReference type="PROSITE" id="PS00041">
    <property type="entry name" value="HTH_ARAC_FAMILY_1"/>
    <property type="match status" value="1"/>
</dbReference>
<dbReference type="Proteomes" id="UP001596989">
    <property type="component" value="Unassembled WGS sequence"/>
</dbReference>
<feature type="domain" description="HTH araC/xylS-type" evidence="6">
    <location>
        <begin position="458"/>
        <end position="556"/>
    </location>
</feature>
<comment type="caution">
    <text evidence="8">The sequence shown here is derived from an EMBL/GenBank/DDBJ whole genome shotgun (WGS) entry which is preliminary data.</text>
</comment>
<feature type="domain" description="Response regulatory" evidence="7">
    <location>
        <begin position="3"/>
        <end position="120"/>
    </location>
</feature>
<keyword evidence="5" id="KW-0175">Coiled coil</keyword>
<keyword evidence="9" id="KW-1185">Reference proteome</keyword>
<dbReference type="InterPro" id="IPR020449">
    <property type="entry name" value="Tscrpt_reg_AraC-type_HTH"/>
</dbReference>
<dbReference type="SUPFAM" id="SSF46689">
    <property type="entry name" value="Homeodomain-like"/>
    <property type="match status" value="2"/>
</dbReference>
<dbReference type="InterPro" id="IPR018062">
    <property type="entry name" value="HTH_AraC-typ_CS"/>
</dbReference>
<proteinExistence type="predicted"/>
<evidence type="ECO:0000256" key="2">
    <source>
        <dbReference type="ARBA" id="ARBA00023125"/>
    </source>
</evidence>
<dbReference type="SMART" id="SM00342">
    <property type="entry name" value="HTH_ARAC"/>
    <property type="match status" value="1"/>
</dbReference>
<evidence type="ECO:0000313" key="8">
    <source>
        <dbReference type="EMBL" id="MFD0959906.1"/>
    </source>
</evidence>
<evidence type="ECO:0000256" key="4">
    <source>
        <dbReference type="PROSITE-ProRule" id="PRU00169"/>
    </source>
</evidence>
<dbReference type="InterPro" id="IPR001789">
    <property type="entry name" value="Sig_transdc_resp-reg_receiver"/>
</dbReference>
<evidence type="ECO:0000259" key="6">
    <source>
        <dbReference type="PROSITE" id="PS01124"/>
    </source>
</evidence>